<evidence type="ECO:0000256" key="7">
    <source>
        <dbReference type="ARBA" id="ARBA00023015"/>
    </source>
</evidence>
<dbReference type="InterPro" id="IPR034768">
    <property type="entry name" value="4FE4S_WBL"/>
</dbReference>
<evidence type="ECO:0000256" key="8">
    <source>
        <dbReference type="ARBA" id="ARBA00023125"/>
    </source>
</evidence>
<dbReference type="Pfam" id="PF02467">
    <property type="entry name" value="Whib"/>
    <property type="match status" value="1"/>
</dbReference>
<comment type="function">
    <text evidence="11">Acts as a transcriptional regulator. Probably redox-responsive. The apo- but not holo-form probably binds DNA.</text>
</comment>
<comment type="PTM">
    <text evidence="11">The Fe-S cluster can be nitrosylated by nitric oxide (NO).</text>
</comment>
<evidence type="ECO:0000256" key="3">
    <source>
        <dbReference type="ARBA" id="ARBA00022485"/>
    </source>
</evidence>
<dbReference type="GO" id="GO:0045892">
    <property type="term" value="P:negative regulation of DNA-templated transcription"/>
    <property type="evidence" value="ECO:0007669"/>
    <property type="project" value="TreeGrafter"/>
</dbReference>
<evidence type="ECO:0000256" key="6">
    <source>
        <dbReference type="ARBA" id="ARBA00023014"/>
    </source>
</evidence>
<feature type="binding site" evidence="11">
    <location>
        <position position="35"/>
    </location>
    <ligand>
        <name>[4Fe-4S] cluster</name>
        <dbReference type="ChEBI" id="CHEBI:49883"/>
    </ligand>
</feature>
<keyword evidence="4 11" id="KW-0479">Metal-binding</keyword>
<evidence type="ECO:0000313" key="13">
    <source>
        <dbReference type="EMBL" id="SDD56916.1"/>
    </source>
</evidence>
<feature type="domain" description="4Fe-4S Wbl-type" evidence="12">
    <location>
        <begin position="12"/>
        <end position="68"/>
    </location>
</feature>
<dbReference type="GO" id="GO:0045454">
    <property type="term" value="P:cell redox homeostasis"/>
    <property type="evidence" value="ECO:0007669"/>
    <property type="project" value="TreeGrafter"/>
</dbReference>
<keyword evidence="11" id="KW-0963">Cytoplasm</keyword>
<evidence type="ECO:0000256" key="10">
    <source>
        <dbReference type="ARBA" id="ARBA00023163"/>
    </source>
</evidence>
<evidence type="ECO:0000256" key="4">
    <source>
        <dbReference type="ARBA" id="ARBA00022723"/>
    </source>
</evidence>
<evidence type="ECO:0000256" key="5">
    <source>
        <dbReference type="ARBA" id="ARBA00023004"/>
    </source>
</evidence>
<dbReference type="RefSeq" id="WP_091454945.1">
    <property type="nucleotide sequence ID" value="NZ_FMZZ01000013.1"/>
</dbReference>
<keyword evidence="14" id="KW-1185">Reference proteome</keyword>
<dbReference type="PANTHER" id="PTHR38839">
    <property type="entry name" value="TRANSCRIPTIONAL REGULATOR WHID-RELATED"/>
    <property type="match status" value="1"/>
</dbReference>
<keyword evidence="10 11" id="KW-0804">Transcription</keyword>
<dbReference type="InterPro" id="IPR003482">
    <property type="entry name" value="Whib"/>
</dbReference>
<keyword evidence="8 11" id="KW-0238">DNA-binding</keyword>
<comment type="subcellular location">
    <subcellularLocation>
        <location evidence="1 11">Cytoplasm</location>
    </subcellularLocation>
</comment>
<accession>A0A1G6VVS3</accession>
<dbReference type="OrthoDB" id="3689886at2"/>
<evidence type="ECO:0000256" key="2">
    <source>
        <dbReference type="ARBA" id="ARBA00006597"/>
    </source>
</evidence>
<keyword evidence="7 11" id="KW-0805">Transcription regulation</keyword>
<sequence>MLRLPNWLRQAACRGRTDLDFFDPGERLDECLELCAACPVAHMCLAEALDHGEVWGIWGGLDLNQREQLAKELGHPAPIIRPAHGTHRRYAKHKCRCDLCREAHNAYNRRQRERNRSAA</sequence>
<keyword evidence="3 11" id="KW-0004">4Fe-4S</keyword>
<feature type="binding site" evidence="11">
    <location>
        <position position="38"/>
    </location>
    <ligand>
        <name>[4Fe-4S] cluster</name>
        <dbReference type="ChEBI" id="CHEBI:49883"/>
    </ligand>
</feature>
<keyword evidence="5 11" id="KW-0408">Iron</keyword>
<evidence type="ECO:0000259" key="12">
    <source>
        <dbReference type="PROSITE" id="PS51674"/>
    </source>
</evidence>
<dbReference type="GO" id="GO:0051539">
    <property type="term" value="F:4 iron, 4 sulfur cluster binding"/>
    <property type="evidence" value="ECO:0007669"/>
    <property type="project" value="UniProtKB-UniRule"/>
</dbReference>
<dbReference type="Proteomes" id="UP000199501">
    <property type="component" value="Unassembled WGS sequence"/>
</dbReference>
<comment type="similarity">
    <text evidence="2 11">Belongs to the WhiB family.</text>
</comment>
<dbReference type="GO" id="GO:0005737">
    <property type="term" value="C:cytoplasm"/>
    <property type="evidence" value="ECO:0007669"/>
    <property type="project" value="UniProtKB-SubCell"/>
</dbReference>
<evidence type="ECO:0000313" key="14">
    <source>
        <dbReference type="Proteomes" id="UP000199501"/>
    </source>
</evidence>
<dbReference type="HAMAP" id="MF_01479">
    <property type="entry name" value="WhiB"/>
    <property type="match status" value="1"/>
</dbReference>
<dbReference type="GO" id="GO:0046872">
    <property type="term" value="F:metal ion binding"/>
    <property type="evidence" value="ECO:0007669"/>
    <property type="project" value="UniProtKB-KW"/>
</dbReference>
<name>A0A1G6VVS3_9PSEU</name>
<dbReference type="STRING" id="1271860.SAMN05216174_11388"/>
<protein>
    <recommendedName>
        <fullName evidence="11">Transcriptional regulator WhiB</fullName>
    </recommendedName>
</protein>
<reference evidence="14" key="1">
    <citation type="submission" date="2016-10" db="EMBL/GenBank/DDBJ databases">
        <authorList>
            <person name="Varghese N."/>
            <person name="Submissions S."/>
        </authorList>
    </citation>
    <scope>NUCLEOTIDE SEQUENCE [LARGE SCALE GENOMIC DNA]</scope>
    <source>
        <strain evidence="14">IBRC-M 10403</strain>
    </source>
</reference>
<comment type="PTM">
    <text evidence="11">Upon Fe-S cluster removal intramolecular disulfide bonds are formed.</text>
</comment>
<keyword evidence="6 11" id="KW-0411">Iron-sulfur</keyword>
<keyword evidence="9 11" id="KW-1015">Disulfide bond</keyword>
<feature type="binding site" evidence="11">
    <location>
        <position position="44"/>
    </location>
    <ligand>
        <name>[4Fe-4S] cluster</name>
        <dbReference type="ChEBI" id="CHEBI:49883"/>
    </ligand>
</feature>
<organism evidence="13 14">
    <name type="scientific">Actinokineospora iranica</name>
    <dbReference type="NCBI Taxonomy" id="1271860"/>
    <lineage>
        <taxon>Bacteria</taxon>
        <taxon>Bacillati</taxon>
        <taxon>Actinomycetota</taxon>
        <taxon>Actinomycetes</taxon>
        <taxon>Pseudonocardiales</taxon>
        <taxon>Pseudonocardiaceae</taxon>
        <taxon>Actinokineospora</taxon>
    </lineage>
</organism>
<dbReference type="EMBL" id="FMZZ01000013">
    <property type="protein sequence ID" value="SDD56916.1"/>
    <property type="molecule type" value="Genomic_DNA"/>
</dbReference>
<feature type="binding site" evidence="11">
    <location>
        <position position="13"/>
    </location>
    <ligand>
        <name>[4Fe-4S] cluster</name>
        <dbReference type="ChEBI" id="CHEBI:49883"/>
    </ligand>
</feature>
<dbReference type="AlphaFoldDB" id="A0A1G6VVS3"/>
<gene>
    <name evidence="11" type="primary">whiB</name>
    <name evidence="13" type="ORF">SAMN05216174_11388</name>
</gene>
<dbReference type="GO" id="GO:0047134">
    <property type="term" value="F:protein-disulfide reductase [NAD(P)H] activity"/>
    <property type="evidence" value="ECO:0007669"/>
    <property type="project" value="TreeGrafter"/>
</dbReference>
<evidence type="ECO:0000256" key="11">
    <source>
        <dbReference type="HAMAP-Rule" id="MF_01479"/>
    </source>
</evidence>
<dbReference type="GO" id="GO:0035731">
    <property type="term" value="F:dinitrosyl-iron complex binding"/>
    <property type="evidence" value="ECO:0007669"/>
    <property type="project" value="UniProtKB-UniRule"/>
</dbReference>
<comment type="cofactor">
    <cofactor evidence="11">
        <name>[4Fe-4S] cluster</name>
        <dbReference type="ChEBI" id="CHEBI:49883"/>
    </cofactor>
    <text evidence="11">Binds 1 [4Fe-4S] cluster per subunit. Following nitrosylation of the [4Fe-4S] cluster binds 1 [4Fe-8(NO)] cluster per subunit.</text>
</comment>
<dbReference type="PROSITE" id="PS51674">
    <property type="entry name" value="4FE4S_WBL"/>
    <property type="match status" value="1"/>
</dbReference>
<dbReference type="GO" id="GO:0003677">
    <property type="term" value="F:DNA binding"/>
    <property type="evidence" value="ECO:0007669"/>
    <property type="project" value="UniProtKB-UniRule"/>
</dbReference>
<evidence type="ECO:0000256" key="9">
    <source>
        <dbReference type="ARBA" id="ARBA00023157"/>
    </source>
</evidence>
<evidence type="ECO:0000256" key="1">
    <source>
        <dbReference type="ARBA" id="ARBA00004496"/>
    </source>
</evidence>
<proteinExistence type="inferred from homology"/>